<feature type="transmembrane region" description="Helical" evidence="6">
    <location>
        <begin position="67"/>
        <end position="88"/>
    </location>
</feature>
<gene>
    <name evidence="7" type="ORF">H8706_08960</name>
</gene>
<dbReference type="PANTHER" id="PTHR43701">
    <property type="entry name" value="MEMBRANE TRANSPORTER PROTEIN MJ0441-RELATED"/>
    <property type="match status" value="1"/>
</dbReference>
<keyword evidence="3 6" id="KW-0812">Transmembrane</keyword>
<evidence type="ECO:0000256" key="3">
    <source>
        <dbReference type="ARBA" id="ARBA00022692"/>
    </source>
</evidence>
<feature type="transmembrane region" description="Helical" evidence="6">
    <location>
        <begin position="95"/>
        <end position="113"/>
    </location>
</feature>
<dbReference type="EMBL" id="JACRTE010000012">
    <property type="protein sequence ID" value="MBC8596996.1"/>
    <property type="molecule type" value="Genomic_DNA"/>
</dbReference>
<protein>
    <recommendedName>
        <fullName evidence="6">Probable membrane transporter protein</fullName>
    </recommendedName>
</protein>
<evidence type="ECO:0000256" key="6">
    <source>
        <dbReference type="RuleBase" id="RU363041"/>
    </source>
</evidence>
<comment type="caution">
    <text evidence="7">The sequence shown here is derived from an EMBL/GenBank/DDBJ whole genome shotgun (WGS) entry which is preliminary data.</text>
</comment>
<evidence type="ECO:0000256" key="5">
    <source>
        <dbReference type="ARBA" id="ARBA00023136"/>
    </source>
</evidence>
<dbReference type="RefSeq" id="WP_262432366.1">
    <property type="nucleotide sequence ID" value="NZ_JACRTE010000012.1"/>
</dbReference>
<evidence type="ECO:0000313" key="7">
    <source>
        <dbReference type="EMBL" id="MBC8596996.1"/>
    </source>
</evidence>
<organism evidence="7 8">
    <name type="scientific">Qingrenia yutianensis</name>
    <dbReference type="NCBI Taxonomy" id="2763676"/>
    <lineage>
        <taxon>Bacteria</taxon>
        <taxon>Bacillati</taxon>
        <taxon>Bacillota</taxon>
        <taxon>Clostridia</taxon>
        <taxon>Eubacteriales</taxon>
        <taxon>Oscillospiraceae</taxon>
        <taxon>Qingrenia</taxon>
    </lineage>
</organism>
<keyword evidence="6" id="KW-1003">Cell membrane</keyword>
<dbReference type="AlphaFoldDB" id="A0A926F937"/>
<keyword evidence="8" id="KW-1185">Reference proteome</keyword>
<dbReference type="InterPro" id="IPR002781">
    <property type="entry name" value="TM_pro_TauE-like"/>
</dbReference>
<evidence type="ECO:0000256" key="4">
    <source>
        <dbReference type="ARBA" id="ARBA00022989"/>
    </source>
</evidence>
<evidence type="ECO:0000256" key="2">
    <source>
        <dbReference type="ARBA" id="ARBA00009142"/>
    </source>
</evidence>
<accession>A0A926F937</accession>
<evidence type="ECO:0000256" key="1">
    <source>
        <dbReference type="ARBA" id="ARBA00004141"/>
    </source>
</evidence>
<evidence type="ECO:0000313" key="8">
    <source>
        <dbReference type="Proteomes" id="UP000647416"/>
    </source>
</evidence>
<reference evidence="7" key="1">
    <citation type="submission" date="2020-08" db="EMBL/GenBank/DDBJ databases">
        <title>Genome public.</title>
        <authorList>
            <person name="Liu C."/>
            <person name="Sun Q."/>
        </authorList>
    </citation>
    <scope>NUCLEOTIDE SEQUENCE</scope>
    <source>
        <strain evidence="7">NSJ-50</strain>
    </source>
</reference>
<feature type="transmembrane region" description="Helical" evidence="6">
    <location>
        <begin position="6"/>
        <end position="33"/>
    </location>
</feature>
<name>A0A926F937_9FIRM</name>
<keyword evidence="5 6" id="KW-0472">Membrane</keyword>
<comment type="subcellular location">
    <subcellularLocation>
        <location evidence="6">Cell membrane</location>
        <topology evidence="6">Multi-pass membrane protein</topology>
    </subcellularLocation>
    <subcellularLocation>
        <location evidence="1">Membrane</location>
        <topology evidence="1">Multi-pass membrane protein</topology>
    </subcellularLocation>
</comment>
<dbReference type="Pfam" id="PF01925">
    <property type="entry name" value="TauE"/>
    <property type="match status" value="1"/>
</dbReference>
<proteinExistence type="inferred from homology"/>
<dbReference type="GO" id="GO:0005886">
    <property type="term" value="C:plasma membrane"/>
    <property type="evidence" value="ECO:0007669"/>
    <property type="project" value="UniProtKB-SubCell"/>
</dbReference>
<comment type="similarity">
    <text evidence="2 6">Belongs to the 4-toluene sulfonate uptake permease (TSUP) (TC 2.A.102) family.</text>
</comment>
<feature type="transmembrane region" description="Helical" evidence="6">
    <location>
        <begin position="45"/>
        <end position="61"/>
    </location>
</feature>
<dbReference type="Proteomes" id="UP000647416">
    <property type="component" value="Unassembled WGS sequence"/>
</dbReference>
<dbReference type="InterPro" id="IPR051598">
    <property type="entry name" value="TSUP/Inactive_protease-like"/>
</dbReference>
<dbReference type="PANTHER" id="PTHR43701:SF2">
    <property type="entry name" value="MEMBRANE TRANSPORTER PROTEIN YJNA-RELATED"/>
    <property type="match status" value="1"/>
</dbReference>
<keyword evidence="4 6" id="KW-1133">Transmembrane helix</keyword>
<sequence length="119" mass="12728">MLVSVIAGLLSGVISGMGIGGGAVLIPALTFFLKIEQHTAQCTNLYYFIPTAIAALVIHIKNKNIEFKTAVPITVFGIIGAVLGSFIAVNMPTKLLRRIFAVFLFLMGISQIMTKKSDS</sequence>